<dbReference type="PROSITE" id="PS50931">
    <property type="entry name" value="HTH_LYSR"/>
    <property type="match status" value="1"/>
</dbReference>
<keyword evidence="2" id="KW-0805">Transcription regulation</keyword>
<name>A0A5C4SXN4_9BACL</name>
<dbReference type="InterPro" id="IPR005119">
    <property type="entry name" value="LysR_subst-bd"/>
</dbReference>
<dbReference type="Pfam" id="PF03466">
    <property type="entry name" value="LysR_substrate"/>
    <property type="match status" value="1"/>
</dbReference>
<dbReference type="Gene3D" id="1.10.10.10">
    <property type="entry name" value="Winged helix-like DNA-binding domain superfamily/Winged helix DNA-binding domain"/>
    <property type="match status" value="1"/>
</dbReference>
<evidence type="ECO:0000256" key="4">
    <source>
        <dbReference type="ARBA" id="ARBA00023163"/>
    </source>
</evidence>
<accession>A0A5C4SXN4</accession>
<evidence type="ECO:0000313" key="7">
    <source>
        <dbReference type="Proteomes" id="UP000307943"/>
    </source>
</evidence>
<dbReference type="AlphaFoldDB" id="A0A5C4SXN4"/>
<dbReference type="FunFam" id="1.10.10.10:FF:000001">
    <property type="entry name" value="LysR family transcriptional regulator"/>
    <property type="match status" value="1"/>
</dbReference>
<gene>
    <name evidence="6" type="ORF">FE784_35310</name>
</gene>
<sequence length="294" mass="32313">MNLHAFRVFHEVAESGGVTKASERLRISQPAVTAQLRNLERELGLVLFRAKGRGVALTEAGERLAEQGRRLFALEHEIERETERIRLGEQGRLRIAATYLPANMLLPRWIARYKREYPEVEILLTTVNSSKAFDRLLHYEADLAVVGGGRELPDGLAHMPLMQDELWFIVPGGHPLAGREASLQRLVAEPFVVREEGSSGRELLEALCRLHGVTMPGIGLQVSGTGETIRAVTAGYGAALASALEVRESIGRGEIARVSVDGIRLHNPIGLYTRSGDTLPPFARLFIDFITGGP</sequence>
<evidence type="ECO:0000313" key="6">
    <source>
        <dbReference type="EMBL" id="TNJ60874.1"/>
    </source>
</evidence>
<dbReference type="InterPro" id="IPR036390">
    <property type="entry name" value="WH_DNA-bd_sf"/>
</dbReference>
<keyword evidence="3" id="KW-0238">DNA-binding</keyword>
<dbReference type="PRINTS" id="PR00039">
    <property type="entry name" value="HTHLYSR"/>
</dbReference>
<keyword evidence="7" id="KW-1185">Reference proteome</keyword>
<dbReference type="EMBL" id="VDCQ01000079">
    <property type="protein sequence ID" value="TNJ60874.1"/>
    <property type="molecule type" value="Genomic_DNA"/>
</dbReference>
<dbReference type="SUPFAM" id="SSF53850">
    <property type="entry name" value="Periplasmic binding protein-like II"/>
    <property type="match status" value="1"/>
</dbReference>
<dbReference type="OrthoDB" id="9803735at2"/>
<protein>
    <submittedName>
        <fullName evidence="6">LysR family transcriptional regulator</fullName>
    </submittedName>
</protein>
<comment type="similarity">
    <text evidence="1">Belongs to the LysR transcriptional regulatory family.</text>
</comment>
<organism evidence="6 7">
    <name type="scientific">Paenibacillus hemerocallicola</name>
    <dbReference type="NCBI Taxonomy" id="1172614"/>
    <lineage>
        <taxon>Bacteria</taxon>
        <taxon>Bacillati</taxon>
        <taxon>Bacillota</taxon>
        <taxon>Bacilli</taxon>
        <taxon>Bacillales</taxon>
        <taxon>Paenibacillaceae</taxon>
        <taxon>Paenibacillus</taxon>
    </lineage>
</organism>
<dbReference type="Pfam" id="PF00126">
    <property type="entry name" value="HTH_1"/>
    <property type="match status" value="1"/>
</dbReference>
<evidence type="ECO:0000259" key="5">
    <source>
        <dbReference type="PROSITE" id="PS50931"/>
    </source>
</evidence>
<evidence type="ECO:0000256" key="2">
    <source>
        <dbReference type="ARBA" id="ARBA00023015"/>
    </source>
</evidence>
<evidence type="ECO:0000256" key="1">
    <source>
        <dbReference type="ARBA" id="ARBA00009437"/>
    </source>
</evidence>
<dbReference type="GO" id="GO:0000976">
    <property type="term" value="F:transcription cis-regulatory region binding"/>
    <property type="evidence" value="ECO:0007669"/>
    <property type="project" value="TreeGrafter"/>
</dbReference>
<dbReference type="GO" id="GO:0003700">
    <property type="term" value="F:DNA-binding transcription factor activity"/>
    <property type="evidence" value="ECO:0007669"/>
    <property type="project" value="InterPro"/>
</dbReference>
<dbReference type="PANTHER" id="PTHR30126">
    <property type="entry name" value="HTH-TYPE TRANSCRIPTIONAL REGULATOR"/>
    <property type="match status" value="1"/>
</dbReference>
<dbReference type="Proteomes" id="UP000307943">
    <property type="component" value="Unassembled WGS sequence"/>
</dbReference>
<comment type="caution">
    <text evidence="6">The sequence shown here is derived from an EMBL/GenBank/DDBJ whole genome shotgun (WGS) entry which is preliminary data.</text>
</comment>
<dbReference type="Gene3D" id="3.40.190.290">
    <property type="match status" value="1"/>
</dbReference>
<evidence type="ECO:0000256" key="3">
    <source>
        <dbReference type="ARBA" id="ARBA00023125"/>
    </source>
</evidence>
<keyword evidence="4" id="KW-0804">Transcription</keyword>
<dbReference type="SUPFAM" id="SSF46785">
    <property type="entry name" value="Winged helix' DNA-binding domain"/>
    <property type="match status" value="1"/>
</dbReference>
<reference evidence="6 7" key="1">
    <citation type="submission" date="2019-05" db="EMBL/GenBank/DDBJ databases">
        <title>We sequenced the genome of Paenibacillus hemerocallicola KCTC 33185 for further insight into its adaptation and study the phylogeny of Paenibacillus.</title>
        <authorList>
            <person name="Narsing Rao M.P."/>
        </authorList>
    </citation>
    <scope>NUCLEOTIDE SEQUENCE [LARGE SCALE GENOMIC DNA]</scope>
    <source>
        <strain evidence="6 7">KCTC 33185</strain>
    </source>
</reference>
<proteinExistence type="inferred from homology"/>
<dbReference type="PANTHER" id="PTHR30126:SF39">
    <property type="entry name" value="HTH-TYPE TRANSCRIPTIONAL REGULATOR CYSL"/>
    <property type="match status" value="1"/>
</dbReference>
<dbReference type="RefSeq" id="WP_139606944.1">
    <property type="nucleotide sequence ID" value="NZ_VDCQ01000079.1"/>
</dbReference>
<feature type="domain" description="HTH lysR-type" evidence="5">
    <location>
        <begin position="1"/>
        <end position="58"/>
    </location>
</feature>
<dbReference type="InterPro" id="IPR036388">
    <property type="entry name" value="WH-like_DNA-bd_sf"/>
</dbReference>
<dbReference type="InterPro" id="IPR000847">
    <property type="entry name" value="LysR_HTH_N"/>
</dbReference>